<evidence type="ECO:0000256" key="1">
    <source>
        <dbReference type="SAM" id="MobiDB-lite"/>
    </source>
</evidence>
<dbReference type="GO" id="GO:0042910">
    <property type="term" value="F:xenobiotic transmembrane transporter activity"/>
    <property type="evidence" value="ECO:0007669"/>
    <property type="project" value="InterPro"/>
</dbReference>
<accession>A0A453DT15</accession>
<dbReference type="EnsemblPlants" id="AET3Gv20069400.2">
    <property type="protein sequence ID" value="AET3Gv20069400.2"/>
    <property type="gene ID" value="AET3Gv20069400"/>
</dbReference>
<reference evidence="2" key="4">
    <citation type="submission" date="2019-03" db="UniProtKB">
        <authorList>
            <consortium name="EnsemblPlants"/>
        </authorList>
    </citation>
    <scope>IDENTIFICATION</scope>
</reference>
<evidence type="ECO:0000313" key="2">
    <source>
        <dbReference type="EnsemblPlants" id="AET3Gv20069400.2"/>
    </source>
</evidence>
<evidence type="ECO:0000313" key="3">
    <source>
        <dbReference type="Proteomes" id="UP000015105"/>
    </source>
</evidence>
<keyword evidence="3" id="KW-1185">Reference proteome</keyword>
<proteinExistence type="predicted"/>
<dbReference type="AlphaFoldDB" id="A0A453DT15"/>
<organism evidence="2 3">
    <name type="scientific">Aegilops tauschii subsp. strangulata</name>
    <name type="common">Goatgrass</name>
    <dbReference type="NCBI Taxonomy" id="200361"/>
    <lineage>
        <taxon>Eukaryota</taxon>
        <taxon>Viridiplantae</taxon>
        <taxon>Streptophyta</taxon>
        <taxon>Embryophyta</taxon>
        <taxon>Tracheophyta</taxon>
        <taxon>Spermatophyta</taxon>
        <taxon>Magnoliopsida</taxon>
        <taxon>Liliopsida</taxon>
        <taxon>Poales</taxon>
        <taxon>Poaceae</taxon>
        <taxon>BOP clade</taxon>
        <taxon>Pooideae</taxon>
        <taxon>Triticodae</taxon>
        <taxon>Triticeae</taxon>
        <taxon>Triticinae</taxon>
        <taxon>Aegilops</taxon>
    </lineage>
</organism>
<feature type="compositionally biased region" description="Low complexity" evidence="1">
    <location>
        <begin position="172"/>
        <end position="184"/>
    </location>
</feature>
<reference evidence="2" key="3">
    <citation type="journal article" date="2017" name="Nature">
        <title>Genome sequence of the progenitor of the wheat D genome Aegilops tauschii.</title>
        <authorList>
            <person name="Luo M.C."/>
            <person name="Gu Y.Q."/>
            <person name="Puiu D."/>
            <person name="Wang H."/>
            <person name="Twardziok S.O."/>
            <person name="Deal K.R."/>
            <person name="Huo N."/>
            <person name="Zhu T."/>
            <person name="Wang L."/>
            <person name="Wang Y."/>
            <person name="McGuire P.E."/>
            <person name="Liu S."/>
            <person name="Long H."/>
            <person name="Ramasamy R.K."/>
            <person name="Rodriguez J.C."/>
            <person name="Van S.L."/>
            <person name="Yuan L."/>
            <person name="Wang Z."/>
            <person name="Xia Z."/>
            <person name="Xiao L."/>
            <person name="Anderson O.D."/>
            <person name="Ouyang S."/>
            <person name="Liang Y."/>
            <person name="Zimin A.V."/>
            <person name="Pertea G."/>
            <person name="Qi P."/>
            <person name="Bennetzen J.L."/>
            <person name="Dai X."/>
            <person name="Dawson M.W."/>
            <person name="Muller H.G."/>
            <person name="Kugler K."/>
            <person name="Rivarola-Duarte L."/>
            <person name="Spannagl M."/>
            <person name="Mayer K.F.X."/>
            <person name="Lu F.H."/>
            <person name="Bevan M.W."/>
            <person name="Leroy P."/>
            <person name="Li P."/>
            <person name="You F.M."/>
            <person name="Sun Q."/>
            <person name="Liu Z."/>
            <person name="Lyons E."/>
            <person name="Wicker T."/>
            <person name="Salzberg S.L."/>
            <person name="Devos K.M."/>
            <person name="Dvorak J."/>
        </authorList>
    </citation>
    <scope>NUCLEOTIDE SEQUENCE [LARGE SCALE GENOMIC DNA]</scope>
    <source>
        <strain evidence="2">cv. AL8/78</strain>
    </source>
</reference>
<dbReference type="GO" id="GO:0015297">
    <property type="term" value="F:antiporter activity"/>
    <property type="evidence" value="ECO:0007669"/>
    <property type="project" value="InterPro"/>
</dbReference>
<protein>
    <recommendedName>
        <fullName evidence="4">Protein DETOXIFICATION</fullName>
    </recommendedName>
</protein>
<dbReference type="GO" id="GO:0016020">
    <property type="term" value="C:membrane"/>
    <property type="evidence" value="ECO:0007669"/>
    <property type="project" value="InterPro"/>
</dbReference>
<evidence type="ECO:0008006" key="4">
    <source>
        <dbReference type="Google" id="ProtNLM"/>
    </source>
</evidence>
<name>A0A453DT15_AEGTS</name>
<reference evidence="2" key="5">
    <citation type="journal article" date="2021" name="G3 (Bethesda)">
        <title>Aegilops tauschii genome assembly Aet v5.0 features greater sequence contiguity and improved annotation.</title>
        <authorList>
            <person name="Wang L."/>
            <person name="Zhu T."/>
            <person name="Rodriguez J.C."/>
            <person name="Deal K.R."/>
            <person name="Dubcovsky J."/>
            <person name="McGuire P.E."/>
            <person name="Lux T."/>
            <person name="Spannagl M."/>
            <person name="Mayer K.F.X."/>
            <person name="Baldrich P."/>
            <person name="Meyers B.C."/>
            <person name="Huo N."/>
            <person name="Gu Y.Q."/>
            <person name="Zhou H."/>
            <person name="Devos K.M."/>
            <person name="Bennetzen J.L."/>
            <person name="Unver T."/>
            <person name="Budak H."/>
            <person name="Gulick P.J."/>
            <person name="Galiba G."/>
            <person name="Kalapos B."/>
            <person name="Nelson D.R."/>
            <person name="Li P."/>
            <person name="You F.M."/>
            <person name="Luo M.C."/>
            <person name="Dvorak J."/>
        </authorList>
    </citation>
    <scope>NUCLEOTIDE SEQUENCE [LARGE SCALE GENOMIC DNA]</scope>
    <source>
        <strain evidence="2">cv. AL8/78</strain>
    </source>
</reference>
<feature type="compositionally biased region" description="Basic residues" evidence="1">
    <location>
        <begin position="185"/>
        <end position="195"/>
    </location>
</feature>
<feature type="region of interest" description="Disordered" evidence="1">
    <location>
        <begin position="122"/>
        <end position="195"/>
    </location>
</feature>
<dbReference type="Gramene" id="AET3Gv20069400.2">
    <property type="protein sequence ID" value="AET3Gv20069400.2"/>
    <property type="gene ID" value="AET3Gv20069400"/>
</dbReference>
<reference evidence="3" key="2">
    <citation type="journal article" date="2017" name="Nat. Plants">
        <title>The Aegilops tauschii genome reveals multiple impacts of transposons.</title>
        <authorList>
            <person name="Zhao G."/>
            <person name="Zou C."/>
            <person name="Li K."/>
            <person name="Wang K."/>
            <person name="Li T."/>
            <person name="Gao L."/>
            <person name="Zhang X."/>
            <person name="Wang H."/>
            <person name="Yang Z."/>
            <person name="Liu X."/>
            <person name="Jiang W."/>
            <person name="Mao L."/>
            <person name="Kong X."/>
            <person name="Jiao Y."/>
            <person name="Jia J."/>
        </authorList>
    </citation>
    <scope>NUCLEOTIDE SEQUENCE [LARGE SCALE GENOMIC DNA]</scope>
    <source>
        <strain evidence="3">cv. AL8/78</strain>
    </source>
</reference>
<feature type="compositionally biased region" description="Low complexity" evidence="1">
    <location>
        <begin position="145"/>
        <end position="158"/>
    </location>
</feature>
<dbReference type="Proteomes" id="UP000015105">
    <property type="component" value="Chromosome 3D"/>
</dbReference>
<reference evidence="3" key="1">
    <citation type="journal article" date="2014" name="Science">
        <title>Ancient hybridizations among the ancestral genomes of bread wheat.</title>
        <authorList>
            <consortium name="International Wheat Genome Sequencing Consortium,"/>
            <person name="Marcussen T."/>
            <person name="Sandve S.R."/>
            <person name="Heier L."/>
            <person name="Spannagl M."/>
            <person name="Pfeifer M."/>
            <person name="Jakobsen K.S."/>
            <person name="Wulff B.B."/>
            <person name="Steuernagel B."/>
            <person name="Mayer K.F."/>
            <person name="Olsen O.A."/>
        </authorList>
    </citation>
    <scope>NUCLEOTIDE SEQUENCE [LARGE SCALE GENOMIC DNA]</scope>
    <source>
        <strain evidence="3">cv. AL8/78</strain>
    </source>
</reference>
<sequence length="195" mass="21393">WLVVMRTLATKSWEESKLLWRLAFPAVLTEVFQFSIGFVTASFVGHIGVVELAAVTVVESILEGFAYGVLVGTPQQASVRARNLTNNGACDAARQRSSAWGARWTRCAGRRWAPGSWTCWASTSNSRGSSAARPQWRSRRRTPSPRRSWAPSSGSRPPSRSPRGRTRGGRSRGCSRTPPTSRCRSSSRRRAGCGP</sequence>